<dbReference type="OrthoDB" id="17560at2759"/>
<protein>
    <recommendedName>
        <fullName evidence="1">Dienelactone hydrolase domain-containing protein</fullName>
    </recommendedName>
</protein>
<reference evidence="2" key="1">
    <citation type="submission" date="2021-02" db="EMBL/GenBank/DDBJ databases">
        <title>Genome sequence Cadophora malorum strain M34.</title>
        <authorList>
            <person name="Stefanovic E."/>
            <person name="Vu D."/>
            <person name="Scully C."/>
            <person name="Dijksterhuis J."/>
            <person name="Roader J."/>
            <person name="Houbraken J."/>
        </authorList>
    </citation>
    <scope>NUCLEOTIDE SEQUENCE</scope>
    <source>
        <strain evidence="2">M34</strain>
    </source>
</reference>
<keyword evidence="3" id="KW-1185">Reference proteome</keyword>
<dbReference type="Gene3D" id="3.40.50.1820">
    <property type="entry name" value="alpha/beta hydrolase"/>
    <property type="match status" value="1"/>
</dbReference>
<dbReference type="GO" id="GO:0016787">
    <property type="term" value="F:hydrolase activity"/>
    <property type="evidence" value="ECO:0007669"/>
    <property type="project" value="InterPro"/>
</dbReference>
<proteinExistence type="predicted"/>
<dbReference type="PANTHER" id="PTHR17630:SF105">
    <property type="entry name" value="DIENELACTONE HYDROLASE FAMILY PROTEIN (AFU_ORTHOLOGUE AFUA_4G08790)"/>
    <property type="match status" value="1"/>
</dbReference>
<dbReference type="PANTHER" id="PTHR17630">
    <property type="entry name" value="DIENELACTONE HYDROLASE"/>
    <property type="match status" value="1"/>
</dbReference>
<dbReference type="Proteomes" id="UP000664132">
    <property type="component" value="Unassembled WGS sequence"/>
</dbReference>
<sequence length="284" mass="31419">MSCPDCFRGHDHVGTPTGTETELHGLRTYVTEPPPDASRRPDSSVIVIISDAFGWSTVNLRMLADSYARRLGCRVYLPDFMDGTAMPAWVKIIIDRIIAERGLWAWIMKPILVLQAARFIIPFSSRNHPPKRYGLIQQFIAALRADLMATATQANSKTQAQPRIGAIGFCWGAYGVTHLSSESSKPLVDAAYVAHPSEVKVEDFAGIKVPFSMVIGDVDFAMKIEQVREVDKLLGENKGVETEVTIIPNARHGFAVRGNPNDQGEKEMADQAEDAAVRWFAKHL</sequence>
<comment type="caution">
    <text evidence="2">The sequence shown here is derived from an EMBL/GenBank/DDBJ whole genome shotgun (WGS) entry which is preliminary data.</text>
</comment>
<evidence type="ECO:0000259" key="1">
    <source>
        <dbReference type="Pfam" id="PF01738"/>
    </source>
</evidence>
<organism evidence="2 3">
    <name type="scientific">Cadophora malorum</name>
    <dbReference type="NCBI Taxonomy" id="108018"/>
    <lineage>
        <taxon>Eukaryota</taxon>
        <taxon>Fungi</taxon>
        <taxon>Dikarya</taxon>
        <taxon>Ascomycota</taxon>
        <taxon>Pezizomycotina</taxon>
        <taxon>Leotiomycetes</taxon>
        <taxon>Helotiales</taxon>
        <taxon>Ploettnerulaceae</taxon>
        <taxon>Cadophora</taxon>
    </lineage>
</organism>
<dbReference type="AlphaFoldDB" id="A0A8H7TJT0"/>
<dbReference type="Pfam" id="PF01738">
    <property type="entry name" value="DLH"/>
    <property type="match status" value="1"/>
</dbReference>
<evidence type="ECO:0000313" key="2">
    <source>
        <dbReference type="EMBL" id="KAG4420706.1"/>
    </source>
</evidence>
<evidence type="ECO:0000313" key="3">
    <source>
        <dbReference type="Proteomes" id="UP000664132"/>
    </source>
</evidence>
<dbReference type="SUPFAM" id="SSF53474">
    <property type="entry name" value="alpha/beta-Hydrolases"/>
    <property type="match status" value="1"/>
</dbReference>
<gene>
    <name evidence="2" type="ORF">IFR04_006194</name>
</gene>
<dbReference type="EMBL" id="JAFJYH010000079">
    <property type="protein sequence ID" value="KAG4420706.1"/>
    <property type="molecule type" value="Genomic_DNA"/>
</dbReference>
<dbReference type="InterPro" id="IPR029058">
    <property type="entry name" value="AB_hydrolase_fold"/>
</dbReference>
<feature type="domain" description="Dienelactone hydrolase" evidence="1">
    <location>
        <begin position="42"/>
        <end position="283"/>
    </location>
</feature>
<accession>A0A8H7TJT0</accession>
<name>A0A8H7TJT0_9HELO</name>
<dbReference type="InterPro" id="IPR002925">
    <property type="entry name" value="Dienelactn_hydro"/>
</dbReference>